<proteinExistence type="predicted"/>
<name>A0A8H3A8M8_9AGAM</name>
<dbReference type="SUPFAM" id="SSF52047">
    <property type="entry name" value="RNI-like"/>
    <property type="match status" value="1"/>
</dbReference>
<reference evidence="1" key="1">
    <citation type="submission" date="2021-01" db="EMBL/GenBank/DDBJ databases">
        <authorList>
            <person name="Kaushik A."/>
        </authorList>
    </citation>
    <scope>NUCLEOTIDE SEQUENCE</scope>
    <source>
        <strain evidence="1">AG2-2IIIB</strain>
    </source>
</reference>
<comment type="caution">
    <text evidence="1">The sequence shown here is derived from an EMBL/GenBank/DDBJ whole genome shotgun (WGS) entry which is preliminary data.</text>
</comment>
<dbReference type="Proteomes" id="UP000663843">
    <property type="component" value="Unassembled WGS sequence"/>
</dbReference>
<protein>
    <recommendedName>
        <fullName evidence="3">F-box domain-containing protein</fullName>
    </recommendedName>
</protein>
<evidence type="ECO:0008006" key="3">
    <source>
        <dbReference type="Google" id="ProtNLM"/>
    </source>
</evidence>
<evidence type="ECO:0000313" key="2">
    <source>
        <dbReference type="Proteomes" id="UP000663843"/>
    </source>
</evidence>
<dbReference type="EMBL" id="CAJMWT010001400">
    <property type="protein sequence ID" value="CAE6398642.1"/>
    <property type="molecule type" value="Genomic_DNA"/>
</dbReference>
<gene>
    <name evidence="1" type="ORF">RDB_LOCUS35154</name>
</gene>
<accession>A0A8H3A8M8</accession>
<organism evidence="1 2">
    <name type="scientific">Rhizoctonia solani</name>
    <dbReference type="NCBI Taxonomy" id="456999"/>
    <lineage>
        <taxon>Eukaryota</taxon>
        <taxon>Fungi</taxon>
        <taxon>Dikarya</taxon>
        <taxon>Basidiomycota</taxon>
        <taxon>Agaricomycotina</taxon>
        <taxon>Agaricomycetes</taxon>
        <taxon>Cantharellales</taxon>
        <taxon>Ceratobasidiaceae</taxon>
        <taxon>Rhizoctonia</taxon>
    </lineage>
</organism>
<dbReference type="AlphaFoldDB" id="A0A8H3A8M8"/>
<evidence type="ECO:0000313" key="1">
    <source>
        <dbReference type="EMBL" id="CAE6398642.1"/>
    </source>
</evidence>
<sequence>MIRQLTLDALALIIEHLIGDRRTLLRMTMLRKDVYSLVLPVLYRSNDFLDLMETSPFCRAVLQHPESPGRFVHQLYMQVPFWGIASSPITPDASIFQLIQESLHQMPNLRALSLFGFSLFDPMELFDCPFKLDYLLITPPTTEHIAKFIRNQPTIVELNLASFTISDQCVDANHFLDPKLLPNLRTITACPNLIRTLAPGRPIEHVFLQICTIHAIRKVDIVADIISLDQTTTPIKSLYVDLDGHHEVSDWSFIELLKTTKVPLSLVRLTIKADLLAFATQQAKHSDYLASIAQLLQGFTSLQYFEVEEAIQGVIEEQPAAYEVISMVFAVLERQIDIATLWKQNCPSLVSVKFFDRSTKPGF</sequence>